<evidence type="ECO:0000256" key="1">
    <source>
        <dbReference type="ARBA" id="ARBA00038211"/>
    </source>
</evidence>
<dbReference type="CDD" id="cd05157">
    <property type="entry name" value="ETNK_euk"/>
    <property type="match status" value="1"/>
</dbReference>
<reference evidence="3 4" key="1">
    <citation type="journal article" date="2019" name="Fungal Biol. Biotechnol.">
        <title>Draft genome sequence of fastidious pathogen Ceratobasidium theobromae, which causes vascular-streak dieback in Theobroma cacao.</title>
        <authorList>
            <person name="Ali S.S."/>
            <person name="Asman A."/>
            <person name="Shao J."/>
            <person name="Firmansyah A.P."/>
            <person name="Susilo A.W."/>
            <person name="Rosmana A."/>
            <person name="McMahon P."/>
            <person name="Junaid M."/>
            <person name="Guest D."/>
            <person name="Kheng T.Y."/>
            <person name="Meinhardt L.W."/>
            <person name="Bailey B.A."/>
        </authorList>
    </citation>
    <scope>NUCLEOTIDE SEQUENCE [LARGE SCALE GENOMIC DNA]</scope>
    <source>
        <strain evidence="3 4">CT2</strain>
    </source>
</reference>
<gene>
    <name evidence="3" type="ORF">CTheo_3949</name>
</gene>
<feature type="region of interest" description="Disordered" evidence="2">
    <location>
        <begin position="1"/>
        <end position="23"/>
    </location>
</feature>
<feature type="compositionally biased region" description="Polar residues" evidence="2">
    <location>
        <begin position="1"/>
        <end position="19"/>
    </location>
</feature>
<evidence type="ECO:0000313" key="3">
    <source>
        <dbReference type="EMBL" id="KAB5592623.1"/>
    </source>
</evidence>
<evidence type="ECO:0008006" key="5">
    <source>
        <dbReference type="Google" id="ProtNLM"/>
    </source>
</evidence>
<dbReference type="GO" id="GO:0006646">
    <property type="term" value="P:phosphatidylethanolamine biosynthetic process"/>
    <property type="evidence" value="ECO:0007669"/>
    <property type="project" value="TreeGrafter"/>
</dbReference>
<dbReference type="Proteomes" id="UP000383932">
    <property type="component" value="Unassembled WGS sequence"/>
</dbReference>
<comment type="similarity">
    <text evidence="1">Belongs to the choline/ethanolamine kinase family.</text>
</comment>
<dbReference type="Gene3D" id="3.30.200.20">
    <property type="entry name" value="Phosphorylase Kinase, domain 1"/>
    <property type="match status" value="1"/>
</dbReference>
<accession>A0A5N5QM42</accession>
<keyword evidence="4" id="KW-1185">Reference proteome</keyword>
<comment type="caution">
    <text evidence="3">The sequence shown here is derived from an EMBL/GenBank/DDBJ whole genome shotgun (WGS) entry which is preliminary data.</text>
</comment>
<dbReference type="Gene3D" id="3.90.1200.10">
    <property type="match status" value="2"/>
</dbReference>
<organism evidence="3 4">
    <name type="scientific">Ceratobasidium theobromae</name>
    <dbReference type="NCBI Taxonomy" id="1582974"/>
    <lineage>
        <taxon>Eukaryota</taxon>
        <taxon>Fungi</taxon>
        <taxon>Dikarya</taxon>
        <taxon>Basidiomycota</taxon>
        <taxon>Agaricomycotina</taxon>
        <taxon>Agaricomycetes</taxon>
        <taxon>Cantharellales</taxon>
        <taxon>Ceratobasidiaceae</taxon>
        <taxon>Ceratobasidium</taxon>
    </lineage>
</organism>
<dbReference type="InterPro" id="IPR011009">
    <property type="entry name" value="Kinase-like_dom_sf"/>
</dbReference>
<dbReference type="PANTHER" id="PTHR22603">
    <property type="entry name" value="CHOLINE/ETHANOALAMINE KINASE"/>
    <property type="match status" value="1"/>
</dbReference>
<evidence type="ECO:0000313" key="4">
    <source>
        <dbReference type="Proteomes" id="UP000383932"/>
    </source>
</evidence>
<dbReference type="SUPFAM" id="SSF56112">
    <property type="entry name" value="Protein kinase-like (PK-like)"/>
    <property type="match status" value="1"/>
</dbReference>
<dbReference type="Pfam" id="PF01633">
    <property type="entry name" value="Choline_kinase"/>
    <property type="match status" value="1"/>
</dbReference>
<dbReference type="AlphaFoldDB" id="A0A5N5QM42"/>
<proteinExistence type="inferred from homology"/>
<dbReference type="GO" id="GO:0005737">
    <property type="term" value="C:cytoplasm"/>
    <property type="evidence" value="ECO:0007669"/>
    <property type="project" value="TreeGrafter"/>
</dbReference>
<dbReference type="GO" id="GO:0004103">
    <property type="term" value="F:choline kinase activity"/>
    <property type="evidence" value="ECO:0007669"/>
    <property type="project" value="TreeGrafter"/>
</dbReference>
<protein>
    <recommendedName>
        <fullName evidence="5">Choline kinase</fullName>
    </recommendedName>
</protein>
<sequence length="523" mass="57971">MHTPILTPTASHPNLSSLPVQAPKRPKALSSSLSVSSLGSNSSLLLLPEGDVEQVTEEGLHHADIKLEARKYKSLAFRRALLQVLQAIRVPTWSSSTLDPEQIKISKVSGALTNAVFFISYPPPAPAGPKFHLGPHITASSAQTHTPRTVLLRIYGPSSSTLVSRVDELHTLHVLSSTHRIGPRVYGTFQNGRVEEWFDSAALTANDLRDPTHSRWIGMRMRELHSVDVLAVVGPSWNGQETVLKNVVSWRGAAKEVLNMLRAKEDRGEIPLGHPWHGQREKLDLGSFARAWEAYWSWLQKWENEFGRSEMVFAHNDAQYGNLLRANKLPVGKPDHHRIIVVDFEYAGPNPAAFDIANHFHEWTADYHSDAPHVLTSLRYPTREERNNFYLGYFGSLMLGSSPAPTSRPLFHKSGSSSSINSLPGLNGTYTPTSSISSSSSGLFSVDLSTRLGQAELEDAMDGLDAQVRAWSPASHAMWIIWGIVQASDDVINGAISDFDYLGYATGRLDMFYKDLAERDVKW</sequence>
<dbReference type="EMBL" id="SSOP01000059">
    <property type="protein sequence ID" value="KAB5592623.1"/>
    <property type="molecule type" value="Genomic_DNA"/>
</dbReference>
<dbReference type="GO" id="GO:0004305">
    <property type="term" value="F:ethanolamine kinase activity"/>
    <property type="evidence" value="ECO:0007669"/>
    <property type="project" value="TreeGrafter"/>
</dbReference>
<evidence type="ECO:0000256" key="2">
    <source>
        <dbReference type="SAM" id="MobiDB-lite"/>
    </source>
</evidence>
<dbReference type="PANTHER" id="PTHR22603:SF93">
    <property type="entry name" value="RE24176P"/>
    <property type="match status" value="1"/>
</dbReference>
<dbReference type="OrthoDB" id="10267235at2759"/>
<name>A0A5N5QM42_9AGAM</name>